<accession>A0ABC8M7D4</accession>
<evidence type="ECO:0000256" key="5">
    <source>
        <dbReference type="ARBA" id="ARBA00022946"/>
    </source>
</evidence>
<keyword evidence="6" id="KW-0275">Fatty acid biosynthesis</keyword>
<dbReference type="AlphaFoldDB" id="A0ABC8M7D4"/>
<evidence type="ECO:0000256" key="4">
    <source>
        <dbReference type="ARBA" id="ARBA00022640"/>
    </source>
</evidence>
<keyword evidence="6" id="KW-0443">Lipid metabolism</keyword>
<evidence type="ECO:0000313" key="8">
    <source>
        <dbReference type="EMBL" id="CAH8392203.1"/>
    </source>
</evidence>
<dbReference type="EMBL" id="CAKOAT010986264">
    <property type="protein sequence ID" value="CAH8392203.1"/>
    <property type="molecule type" value="Genomic_DNA"/>
</dbReference>
<dbReference type="EC" id="3.1.2.-" evidence="6"/>
<protein>
    <recommendedName>
        <fullName evidence="6">Acyl-[acyl-carrier-protein] hydrolase</fullName>
        <ecNumber evidence="6">3.1.2.-</ecNumber>
    </recommendedName>
</protein>
<keyword evidence="6" id="KW-0378">Hydrolase</keyword>
<dbReference type="Proteomes" id="UP001642260">
    <property type="component" value="Unassembled WGS sequence"/>
</dbReference>
<dbReference type="Gene3D" id="3.10.129.10">
    <property type="entry name" value="Hotdog Thioesterase"/>
    <property type="match status" value="1"/>
</dbReference>
<comment type="caution">
    <text evidence="8">The sequence shown here is derived from an EMBL/GenBank/DDBJ whole genome shotgun (WGS) entry which is preliminary data.</text>
</comment>
<comment type="similarity">
    <text evidence="2 6">Belongs to the acyl-ACP thioesterase family.</text>
</comment>
<sequence>MLITDVYSAVERGIMLGSLMEDGLSYKEKFIVRSHEVQCNKTATVQTIANLLQELGCNKFQSAGISVDGFATTPTMGN</sequence>
<dbReference type="GO" id="GO:0009507">
    <property type="term" value="C:chloroplast"/>
    <property type="evidence" value="ECO:0007669"/>
    <property type="project" value="UniProtKB-SubCell"/>
</dbReference>
<gene>
    <name evidence="8" type="ORF">ERUC_LOCUS44686</name>
</gene>
<keyword evidence="4 6" id="KW-0934">Plastid</keyword>
<evidence type="ECO:0000256" key="3">
    <source>
        <dbReference type="ARBA" id="ARBA00022528"/>
    </source>
</evidence>
<dbReference type="InterPro" id="IPR029069">
    <property type="entry name" value="HotDog_dom_sf"/>
</dbReference>
<dbReference type="SUPFAM" id="SSF54637">
    <property type="entry name" value="Thioesterase/thiol ester dehydrase-isomerase"/>
    <property type="match status" value="1"/>
</dbReference>
<dbReference type="PANTHER" id="PTHR31727">
    <property type="entry name" value="OLEOYL-ACYL CARRIER PROTEIN THIOESTERASE 1, CHLOROPLASTIC"/>
    <property type="match status" value="1"/>
</dbReference>
<dbReference type="GO" id="GO:0016787">
    <property type="term" value="F:hydrolase activity"/>
    <property type="evidence" value="ECO:0007669"/>
    <property type="project" value="UniProtKB-KW"/>
</dbReference>
<evidence type="ECO:0000256" key="2">
    <source>
        <dbReference type="ARBA" id="ARBA00006500"/>
    </source>
</evidence>
<keyword evidence="6" id="KW-0276">Fatty acid metabolism</keyword>
<dbReference type="PANTHER" id="PTHR31727:SF6">
    <property type="entry name" value="OLEOYL-ACYL CARRIER PROTEIN THIOESTERASE 1, CHLOROPLASTIC"/>
    <property type="match status" value="1"/>
</dbReference>
<evidence type="ECO:0000259" key="7">
    <source>
        <dbReference type="Pfam" id="PF01643"/>
    </source>
</evidence>
<keyword evidence="6" id="KW-0444">Lipid biosynthesis</keyword>
<keyword evidence="9" id="KW-1185">Reference proteome</keyword>
<comment type="subcellular location">
    <subcellularLocation>
        <location evidence="1 6">Plastid</location>
        <location evidence="1 6">Chloroplast</location>
    </subcellularLocation>
</comment>
<keyword evidence="3 6" id="KW-0150">Chloroplast</keyword>
<dbReference type="InterPro" id="IPR002864">
    <property type="entry name" value="Acyl-ACP_thioesterase_NHD"/>
</dbReference>
<dbReference type="Pfam" id="PF01643">
    <property type="entry name" value="Acyl-ACP_TE"/>
    <property type="match status" value="1"/>
</dbReference>
<dbReference type="InterPro" id="IPR045023">
    <property type="entry name" value="FATA/B"/>
</dbReference>
<keyword evidence="5" id="KW-0809">Transit peptide</keyword>
<evidence type="ECO:0000256" key="1">
    <source>
        <dbReference type="ARBA" id="ARBA00004229"/>
    </source>
</evidence>
<name>A0ABC8M7D4_ERUVS</name>
<proteinExistence type="inferred from homology"/>
<organism evidence="8 9">
    <name type="scientific">Eruca vesicaria subsp. sativa</name>
    <name type="common">Garden rocket</name>
    <name type="synonym">Eruca sativa</name>
    <dbReference type="NCBI Taxonomy" id="29727"/>
    <lineage>
        <taxon>Eukaryota</taxon>
        <taxon>Viridiplantae</taxon>
        <taxon>Streptophyta</taxon>
        <taxon>Embryophyta</taxon>
        <taxon>Tracheophyta</taxon>
        <taxon>Spermatophyta</taxon>
        <taxon>Magnoliopsida</taxon>
        <taxon>eudicotyledons</taxon>
        <taxon>Gunneridae</taxon>
        <taxon>Pentapetalae</taxon>
        <taxon>rosids</taxon>
        <taxon>malvids</taxon>
        <taxon>Brassicales</taxon>
        <taxon>Brassicaceae</taxon>
        <taxon>Brassiceae</taxon>
        <taxon>Eruca</taxon>
    </lineage>
</organism>
<feature type="domain" description="Acyl-ACP thioesterase N-terminal hotdog" evidence="7">
    <location>
        <begin position="23"/>
        <end position="70"/>
    </location>
</feature>
<evidence type="ECO:0000256" key="6">
    <source>
        <dbReference type="RuleBase" id="RU363096"/>
    </source>
</evidence>
<reference evidence="8 9" key="1">
    <citation type="submission" date="2022-03" db="EMBL/GenBank/DDBJ databases">
        <authorList>
            <person name="Macdonald S."/>
            <person name="Ahmed S."/>
            <person name="Newling K."/>
        </authorList>
    </citation>
    <scope>NUCLEOTIDE SEQUENCE [LARGE SCALE GENOMIC DNA]</scope>
</reference>
<dbReference type="GO" id="GO:0006633">
    <property type="term" value="P:fatty acid biosynthetic process"/>
    <property type="evidence" value="ECO:0007669"/>
    <property type="project" value="UniProtKB-KW"/>
</dbReference>
<comment type="function">
    <text evidence="6">Plays an essential role in chain termination during de novo fatty acid synthesis.</text>
</comment>
<evidence type="ECO:0000313" key="9">
    <source>
        <dbReference type="Proteomes" id="UP001642260"/>
    </source>
</evidence>